<dbReference type="NCBIfam" id="NF009152">
    <property type="entry name" value="PRK12497.2-4"/>
    <property type="match status" value="1"/>
</dbReference>
<dbReference type="GO" id="GO:0003676">
    <property type="term" value="F:nucleic acid binding"/>
    <property type="evidence" value="ECO:0007669"/>
    <property type="project" value="InterPro"/>
</dbReference>
<dbReference type="EMBL" id="CP003333">
    <property type="protein sequence ID" value="AFL67515.1"/>
    <property type="molecule type" value="Genomic_DNA"/>
</dbReference>
<name>I3XU91_SULBS</name>
<keyword evidence="3" id="KW-0255">Endonuclease</keyword>
<keyword evidence="3" id="KW-0540">Nuclease</keyword>
<dbReference type="Proteomes" id="UP000006176">
    <property type="component" value="Chromosome"/>
</dbReference>
<sequence>MSVKIGKEAEERACAYLEDEGYAILERNFYSKFGEIDVIALKESTLHFCEVKYSKRYDPIVRITPAKMQKIIKTIHYYLLTHKTRYDYQMDAILITNEKIEIIKNISY</sequence>
<dbReference type="Pfam" id="PF02021">
    <property type="entry name" value="UPF0102"/>
    <property type="match status" value="1"/>
</dbReference>
<proteinExistence type="inferred from homology"/>
<evidence type="ECO:0000313" key="4">
    <source>
        <dbReference type="Proteomes" id="UP000006176"/>
    </source>
</evidence>
<evidence type="ECO:0000256" key="2">
    <source>
        <dbReference type="HAMAP-Rule" id="MF_00048"/>
    </source>
</evidence>
<dbReference type="STRING" id="760154.Sulba_0188"/>
<protein>
    <recommendedName>
        <fullName evidence="2">UPF0102 protein Sulba_0188</fullName>
    </recommendedName>
</protein>
<dbReference type="RefSeq" id="WP_014768399.1">
    <property type="nucleotide sequence ID" value="NC_018002.1"/>
</dbReference>
<reference evidence="3 4" key="1">
    <citation type="submission" date="2012-06" db="EMBL/GenBank/DDBJ databases">
        <title>Complete sequence of Sulfurospirillum barnesii SES-3.</title>
        <authorList>
            <consortium name="US DOE Joint Genome Institute"/>
            <person name="Lucas S."/>
            <person name="Han J."/>
            <person name="Lapidus A."/>
            <person name="Cheng J.-F."/>
            <person name="Goodwin L."/>
            <person name="Pitluck S."/>
            <person name="Peters L."/>
            <person name="Ovchinnikova G."/>
            <person name="Lu M."/>
            <person name="Detter J.C."/>
            <person name="Han C."/>
            <person name="Tapia R."/>
            <person name="Land M."/>
            <person name="Hauser L."/>
            <person name="Kyrpides N."/>
            <person name="Ivanova N."/>
            <person name="Pagani I."/>
            <person name="Stolz J."/>
            <person name="Arkin A."/>
            <person name="Dehal P."/>
            <person name="Oremland R."/>
            <person name="Saltikov C."/>
            <person name="Basu P."/>
            <person name="Hollibaugh J."/>
            <person name="Newman D."/>
            <person name="Stolyar S."/>
            <person name="Hazen T."/>
            <person name="Woyke T."/>
        </authorList>
    </citation>
    <scope>NUCLEOTIDE SEQUENCE [LARGE SCALE GENOMIC DNA]</scope>
    <source>
        <strain evidence="4">ATCC 700032 / DSM 10660 / SES-3</strain>
    </source>
</reference>
<dbReference type="eggNOG" id="COG0792">
    <property type="taxonomic scope" value="Bacteria"/>
</dbReference>
<dbReference type="PANTHER" id="PTHR34039">
    <property type="entry name" value="UPF0102 PROTEIN YRAN"/>
    <property type="match status" value="1"/>
</dbReference>
<dbReference type="GO" id="GO:0004519">
    <property type="term" value="F:endonuclease activity"/>
    <property type="evidence" value="ECO:0007669"/>
    <property type="project" value="UniProtKB-KW"/>
</dbReference>
<dbReference type="InterPro" id="IPR003509">
    <property type="entry name" value="UPF0102_YraN-like"/>
</dbReference>
<gene>
    <name evidence="3" type="ordered locus">Sulba_0188</name>
</gene>
<dbReference type="HAMAP" id="MF_00048">
    <property type="entry name" value="UPF0102"/>
    <property type="match status" value="1"/>
</dbReference>
<evidence type="ECO:0000256" key="1">
    <source>
        <dbReference type="ARBA" id="ARBA00006738"/>
    </source>
</evidence>
<keyword evidence="4" id="KW-1185">Reference proteome</keyword>
<evidence type="ECO:0000313" key="3">
    <source>
        <dbReference type="EMBL" id="AFL67515.1"/>
    </source>
</evidence>
<dbReference type="PANTHER" id="PTHR34039:SF1">
    <property type="entry name" value="UPF0102 PROTEIN YRAN"/>
    <property type="match status" value="1"/>
</dbReference>
<dbReference type="AlphaFoldDB" id="I3XU91"/>
<dbReference type="InterPro" id="IPR011856">
    <property type="entry name" value="tRNA_endonuc-like_dom_sf"/>
</dbReference>
<keyword evidence="3" id="KW-0378">Hydrolase</keyword>
<dbReference type="InterPro" id="IPR011335">
    <property type="entry name" value="Restrct_endonuc-II-like"/>
</dbReference>
<dbReference type="OrthoDB" id="9794876at2"/>
<comment type="similarity">
    <text evidence="1 2">Belongs to the UPF0102 family.</text>
</comment>
<dbReference type="KEGG" id="sba:Sulba_0188"/>
<dbReference type="HOGENOM" id="CLU_115353_3_2_7"/>
<dbReference type="SUPFAM" id="SSF52980">
    <property type="entry name" value="Restriction endonuclease-like"/>
    <property type="match status" value="1"/>
</dbReference>
<dbReference type="PATRIC" id="fig|760154.4.peg.185"/>
<organism evidence="3 4">
    <name type="scientific">Sulfurospirillum barnesii (strain ATCC 700032 / DSM 10660 / SES-3)</name>
    <dbReference type="NCBI Taxonomy" id="760154"/>
    <lineage>
        <taxon>Bacteria</taxon>
        <taxon>Pseudomonadati</taxon>
        <taxon>Campylobacterota</taxon>
        <taxon>Epsilonproteobacteria</taxon>
        <taxon>Campylobacterales</taxon>
        <taxon>Sulfurospirillaceae</taxon>
        <taxon>Sulfurospirillum</taxon>
    </lineage>
</organism>
<dbReference type="Gene3D" id="3.40.1350.10">
    <property type="match status" value="1"/>
</dbReference>
<accession>I3XU91</accession>